<dbReference type="Proteomes" id="UP000002051">
    <property type="component" value="Chromosome 2"/>
</dbReference>
<reference evidence="2" key="3">
    <citation type="submission" date="2015-04" db="UniProtKB">
        <authorList>
            <consortium name="EnsemblPlants"/>
        </authorList>
    </citation>
    <scope>IDENTIFICATION</scope>
    <source>
        <strain evidence="2">cv. Jemalong A17</strain>
    </source>
</reference>
<evidence type="ECO:0008006" key="4">
    <source>
        <dbReference type="Google" id="ProtNLM"/>
    </source>
</evidence>
<accession>G7IRV9</accession>
<name>G7IRV9_MEDTR</name>
<dbReference type="EMBL" id="CM001218">
    <property type="protein sequence ID" value="AES67632.2"/>
    <property type="molecule type" value="Genomic_DNA"/>
</dbReference>
<reference evidence="1 3" key="1">
    <citation type="journal article" date="2011" name="Nature">
        <title>The Medicago genome provides insight into the evolution of rhizobial symbioses.</title>
        <authorList>
            <person name="Young N.D."/>
            <person name="Debelle F."/>
            <person name="Oldroyd G.E."/>
            <person name="Geurts R."/>
            <person name="Cannon S.B."/>
            <person name="Udvardi M.K."/>
            <person name="Benedito V.A."/>
            <person name="Mayer K.F."/>
            <person name="Gouzy J."/>
            <person name="Schoof H."/>
            <person name="Van de Peer Y."/>
            <person name="Proost S."/>
            <person name="Cook D.R."/>
            <person name="Meyers B.C."/>
            <person name="Spannagl M."/>
            <person name="Cheung F."/>
            <person name="De Mita S."/>
            <person name="Krishnakumar V."/>
            <person name="Gundlach H."/>
            <person name="Zhou S."/>
            <person name="Mudge J."/>
            <person name="Bharti A.K."/>
            <person name="Murray J.D."/>
            <person name="Naoumkina M.A."/>
            <person name="Rosen B."/>
            <person name="Silverstein K.A."/>
            <person name="Tang H."/>
            <person name="Rombauts S."/>
            <person name="Zhao P.X."/>
            <person name="Zhou P."/>
            <person name="Barbe V."/>
            <person name="Bardou P."/>
            <person name="Bechner M."/>
            <person name="Bellec A."/>
            <person name="Berger A."/>
            <person name="Berges H."/>
            <person name="Bidwell S."/>
            <person name="Bisseling T."/>
            <person name="Choisne N."/>
            <person name="Couloux A."/>
            <person name="Denny R."/>
            <person name="Deshpande S."/>
            <person name="Dai X."/>
            <person name="Doyle J.J."/>
            <person name="Dudez A.M."/>
            <person name="Farmer A.D."/>
            <person name="Fouteau S."/>
            <person name="Franken C."/>
            <person name="Gibelin C."/>
            <person name="Gish J."/>
            <person name="Goldstein S."/>
            <person name="Gonzalez A.J."/>
            <person name="Green P.J."/>
            <person name="Hallab A."/>
            <person name="Hartog M."/>
            <person name="Hua A."/>
            <person name="Humphray S.J."/>
            <person name="Jeong D.H."/>
            <person name="Jing Y."/>
            <person name="Jocker A."/>
            <person name="Kenton S.M."/>
            <person name="Kim D.J."/>
            <person name="Klee K."/>
            <person name="Lai H."/>
            <person name="Lang C."/>
            <person name="Lin S."/>
            <person name="Macmil S.L."/>
            <person name="Magdelenat G."/>
            <person name="Matthews L."/>
            <person name="McCorrison J."/>
            <person name="Monaghan E.L."/>
            <person name="Mun J.H."/>
            <person name="Najar F.Z."/>
            <person name="Nicholson C."/>
            <person name="Noirot C."/>
            <person name="O'Bleness M."/>
            <person name="Paule C.R."/>
            <person name="Poulain J."/>
            <person name="Prion F."/>
            <person name="Qin B."/>
            <person name="Qu C."/>
            <person name="Retzel E.F."/>
            <person name="Riddle C."/>
            <person name="Sallet E."/>
            <person name="Samain S."/>
            <person name="Samson N."/>
            <person name="Sanders I."/>
            <person name="Saurat O."/>
            <person name="Scarpelli C."/>
            <person name="Schiex T."/>
            <person name="Segurens B."/>
            <person name="Severin A.J."/>
            <person name="Sherrier D.J."/>
            <person name="Shi R."/>
            <person name="Sims S."/>
            <person name="Singer S.R."/>
            <person name="Sinharoy S."/>
            <person name="Sterck L."/>
            <person name="Viollet A."/>
            <person name="Wang B.B."/>
            <person name="Wang K."/>
            <person name="Wang M."/>
            <person name="Wang X."/>
            <person name="Warfsmann J."/>
            <person name="Weissenbach J."/>
            <person name="White D.D."/>
            <person name="White J.D."/>
            <person name="Wiley G.B."/>
            <person name="Wincker P."/>
            <person name="Xing Y."/>
            <person name="Yang L."/>
            <person name="Yao Z."/>
            <person name="Ying F."/>
            <person name="Zhai J."/>
            <person name="Zhou L."/>
            <person name="Zuber A."/>
            <person name="Denarie J."/>
            <person name="Dixon R.A."/>
            <person name="May G.D."/>
            <person name="Schwartz D.C."/>
            <person name="Rogers J."/>
            <person name="Quetier F."/>
            <person name="Town C.D."/>
            <person name="Roe B.A."/>
        </authorList>
    </citation>
    <scope>NUCLEOTIDE SEQUENCE [LARGE SCALE GENOMIC DNA]</scope>
    <source>
        <strain evidence="1">A17</strain>
        <strain evidence="2 3">cv. Jemalong A17</strain>
    </source>
</reference>
<gene>
    <name evidence="1" type="ordered locus">MTR_2g097510</name>
</gene>
<evidence type="ECO:0000313" key="1">
    <source>
        <dbReference type="EMBL" id="AES67632.2"/>
    </source>
</evidence>
<dbReference type="EnsemblPlants" id="AES67632">
    <property type="protein sequence ID" value="AES67632"/>
    <property type="gene ID" value="MTR_2g097510"/>
</dbReference>
<dbReference type="AlphaFoldDB" id="G7IRV9"/>
<dbReference type="HOGENOM" id="CLU_1273919_0_0_1"/>
<evidence type="ECO:0000313" key="2">
    <source>
        <dbReference type="EnsemblPlants" id="AES67632"/>
    </source>
</evidence>
<evidence type="ECO:0000313" key="3">
    <source>
        <dbReference type="Proteomes" id="UP000002051"/>
    </source>
</evidence>
<protein>
    <recommendedName>
        <fullName evidence="4">RNase H type-1 domain-containing protein</fullName>
    </recommendedName>
</protein>
<sequence>MCTPKKFGELGLRSMRQVNVAYMMRANWRFCTQLKQMWTSVILKKYKCGSSLLPMVQVEELNSGRIDNWADTDMPVIDYTRLSPPDPQSSDDCVSWRLASDGEFTLASAYKAVAISNNSNALIRWQPPHDSFIALNIDGSVVEHGRKAACGGVMLMENFLLLMWRVFILVQCLRLHGVLDSVELKLVKDGCPPTHPHPLHMLVENIHQIHRNSGLVV</sequence>
<reference evidence="1 3" key="2">
    <citation type="journal article" date="2014" name="BMC Genomics">
        <title>An improved genome release (version Mt4.0) for the model legume Medicago truncatula.</title>
        <authorList>
            <person name="Tang H."/>
            <person name="Krishnakumar V."/>
            <person name="Bidwell S."/>
            <person name="Rosen B."/>
            <person name="Chan A."/>
            <person name="Zhou S."/>
            <person name="Gentzbittel L."/>
            <person name="Childs K.L."/>
            <person name="Yandell M."/>
            <person name="Gundlach H."/>
            <person name="Mayer K.F."/>
            <person name="Schwartz D.C."/>
            <person name="Town C.D."/>
        </authorList>
    </citation>
    <scope>GENOME REANNOTATION</scope>
    <source>
        <strain evidence="2 3">cv. Jemalong A17</strain>
    </source>
</reference>
<accession>A0A0C3V8D9</accession>
<keyword evidence="3" id="KW-1185">Reference proteome</keyword>
<organism evidence="1 3">
    <name type="scientific">Medicago truncatula</name>
    <name type="common">Barrel medic</name>
    <name type="synonym">Medicago tribuloides</name>
    <dbReference type="NCBI Taxonomy" id="3880"/>
    <lineage>
        <taxon>Eukaryota</taxon>
        <taxon>Viridiplantae</taxon>
        <taxon>Streptophyta</taxon>
        <taxon>Embryophyta</taxon>
        <taxon>Tracheophyta</taxon>
        <taxon>Spermatophyta</taxon>
        <taxon>Magnoliopsida</taxon>
        <taxon>eudicotyledons</taxon>
        <taxon>Gunneridae</taxon>
        <taxon>Pentapetalae</taxon>
        <taxon>rosids</taxon>
        <taxon>fabids</taxon>
        <taxon>Fabales</taxon>
        <taxon>Fabaceae</taxon>
        <taxon>Papilionoideae</taxon>
        <taxon>50 kb inversion clade</taxon>
        <taxon>NPAAA clade</taxon>
        <taxon>Hologalegina</taxon>
        <taxon>IRL clade</taxon>
        <taxon>Trifolieae</taxon>
        <taxon>Medicago</taxon>
    </lineage>
</organism>
<proteinExistence type="predicted"/>